<sequence length="497" mass="55024">MPRCRRRNKKLMVNFAALVARTGKEQGTQIAQDEVDSGTAVKLGQTPIQQPDFDYGTMKLLSNIYNSMDQLKLAQNINDGLIVAILSDLGQVFLHPDSKTALMTGQGGKLPAPARIENCDLRELRGRLETLLNDPNIAKDEAKVTAIKTVLNALDEQILIQLIQLADIYQALGKDIEIPEEKVINLIENLSKDGICSPDEVQAILKNFVGGNNQALRPALIAHTMGPEIVVRQDGRIATKRSMMFSVETQNEIERMEVVAYGDTGLVVLVPRGAVVPPPPPGTEAAGIRGGFGVNPEKYTQERFKELRWIKELPKLNKPQLQKLMDKLRSAQSSPNDHHDETNGTGSGHITTDSCQIADEPGEQKTALPKSLYELVMKHALQGKIQTFNEEGFTSTPAIRDTPNSLALQAVQILNRAENGKRSLSDMELKFMKSVVELNIDIPLRQLQKTLNVGLLAGMVTEKTRSAIMGTLTKRAHEEKFVKLYDVRKIFKDSRNL</sequence>
<feature type="region of interest" description="Disordered" evidence="1">
    <location>
        <begin position="327"/>
        <end position="355"/>
    </location>
</feature>
<protein>
    <submittedName>
        <fullName evidence="3">Uncharacterized protein</fullName>
    </submittedName>
</protein>
<dbReference type="Proteomes" id="UP000046395">
    <property type="component" value="Unassembled WGS sequence"/>
</dbReference>
<organism evidence="2 3">
    <name type="scientific">Trichuris muris</name>
    <name type="common">Mouse whipworm</name>
    <dbReference type="NCBI Taxonomy" id="70415"/>
    <lineage>
        <taxon>Eukaryota</taxon>
        <taxon>Metazoa</taxon>
        <taxon>Ecdysozoa</taxon>
        <taxon>Nematoda</taxon>
        <taxon>Enoplea</taxon>
        <taxon>Dorylaimia</taxon>
        <taxon>Trichinellida</taxon>
        <taxon>Trichuridae</taxon>
        <taxon>Trichuris</taxon>
    </lineage>
</organism>
<evidence type="ECO:0000256" key="1">
    <source>
        <dbReference type="SAM" id="MobiDB-lite"/>
    </source>
</evidence>
<dbReference type="WBParaSite" id="TMUE_2000006259.1">
    <property type="protein sequence ID" value="TMUE_2000006259.1"/>
    <property type="gene ID" value="WBGene00299534"/>
</dbReference>
<keyword evidence="2" id="KW-1185">Reference proteome</keyword>
<reference evidence="3" key="1">
    <citation type="submission" date="2019-12" db="UniProtKB">
        <authorList>
            <consortium name="WormBaseParasite"/>
        </authorList>
    </citation>
    <scope>IDENTIFICATION</scope>
</reference>
<dbReference type="STRING" id="70415.A0A5S6QGE2"/>
<evidence type="ECO:0000313" key="2">
    <source>
        <dbReference type="Proteomes" id="UP000046395"/>
    </source>
</evidence>
<evidence type="ECO:0000313" key="3">
    <source>
        <dbReference type="WBParaSite" id="TMUE_2000006259.1"/>
    </source>
</evidence>
<proteinExistence type="predicted"/>
<name>A0A5S6QGE2_TRIMR</name>
<dbReference type="AlphaFoldDB" id="A0A5S6QGE2"/>
<accession>A0A5S6QGE2</accession>